<dbReference type="SUPFAM" id="SSF55797">
    <property type="entry name" value="PR-1-like"/>
    <property type="match status" value="1"/>
</dbReference>
<organism evidence="3 4">
    <name type="scientific">Bacillus oleivorans</name>
    <dbReference type="NCBI Taxonomy" id="1448271"/>
    <lineage>
        <taxon>Bacteria</taxon>
        <taxon>Bacillati</taxon>
        <taxon>Bacillota</taxon>
        <taxon>Bacilli</taxon>
        <taxon>Bacillales</taxon>
        <taxon>Bacillaceae</taxon>
        <taxon>Bacillus</taxon>
    </lineage>
</organism>
<dbReference type="Proteomes" id="UP000219546">
    <property type="component" value="Unassembled WGS sequence"/>
</dbReference>
<feature type="signal peptide" evidence="1">
    <location>
        <begin position="1"/>
        <end position="23"/>
    </location>
</feature>
<protein>
    <submittedName>
        <fullName evidence="3">Uncharacterized YkwD family protein</fullName>
    </submittedName>
</protein>
<feature type="chain" id="PRO_5038807375" evidence="1">
    <location>
        <begin position="24"/>
        <end position="209"/>
    </location>
</feature>
<dbReference type="AlphaFoldDB" id="A0A285CV84"/>
<keyword evidence="4" id="KW-1185">Reference proteome</keyword>
<keyword evidence="1" id="KW-0732">Signal</keyword>
<dbReference type="PROSITE" id="PS51257">
    <property type="entry name" value="PROKAR_LIPOPROTEIN"/>
    <property type="match status" value="1"/>
</dbReference>
<dbReference type="PANTHER" id="PTHR31157:SF1">
    <property type="entry name" value="SCP DOMAIN-CONTAINING PROTEIN"/>
    <property type="match status" value="1"/>
</dbReference>
<evidence type="ECO:0000259" key="2">
    <source>
        <dbReference type="Pfam" id="PF00188"/>
    </source>
</evidence>
<dbReference type="Pfam" id="PF00188">
    <property type="entry name" value="CAP"/>
    <property type="match status" value="1"/>
</dbReference>
<dbReference type="OrthoDB" id="9783944at2"/>
<feature type="domain" description="SCP" evidence="2">
    <location>
        <begin position="92"/>
        <end position="203"/>
    </location>
</feature>
<evidence type="ECO:0000313" key="3">
    <source>
        <dbReference type="EMBL" id="SNX70948.1"/>
    </source>
</evidence>
<sequence length="209" mass="23816">MKRKYRLFAVLFLSLGMILSACTQNQANQGGGNQELPQNIVYQPENNQQATGRHIWRTYDEANPGGQAGEAPNEELQRGPVKLVERAAVEWTNRERQRNGLQPLRLNEKACDIARLKSQDMRDKQYFSYTSPTYGTPLEMMRNFHLQFRIAAGNHAAGPETAEEVVRQWMESPEHRSHIVNPEFTEIGVGYVDGGILGSYWTQLLIDPR</sequence>
<accession>A0A285CV84</accession>
<dbReference type="InterPro" id="IPR014044">
    <property type="entry name" value="CAP_dom"/>
</dbReference>
<gene>
    <name evidence="3" type="ORF">SAMN05877753_104447</name>
</gene>
<dbReference type="InterPro" id="IPR035940">
    <property type="entry name" value="CAP_sf"/>
</dbReference>
<dbReference type="PANTHER" id="PTHR31157">
    <property type="entry name" value="SCP DOMAIN-CONTAINING PROTEIN"/>
    <property type="match status" value="1"/>
</dbReference>
<name>A0A285CV84_9BACI</name>
<proteinExistence type="predicted"/>
<evidence type="ECO:0000256" key="1">
    <source>
        <dbReference type="SAM" id="SignalP"/>
    </source>
</evidence>
<reference evidence="3 4" key="1">
    <citation type="submission" date="2017-08" db="EMBL/GenBank/DDBJ databases">
        <authorList>
            <person name="de Groot N.N."/>
        </authorList>
    </citation>
    <scope>NUCLEOTIDE SEQUENCE [LARGE SCALE GENOMIC DNA]</scope>
    <source>
        <strain evidence="3 4">JC228</strain>
    </source>
</reference>
<dbReference type="EMBL" id="OAOP01000004">
    <property type="protein sequence ID" value="SNX70948.1"/>
    <property type="molecule type" value="Genomic_DNA"/>
</dbReference>
<dbReference type="RefSeq" id="WP_097158812.1">
    <property type="nucleotide sequence ID" value="NZ_JBEPMQ010000006.1"/>
</dbReference>
<dbReference type="CDD" id="cd05379">
    <property type="entry name" value="CAP_bacterial"/>
    <property type="match status" value="1"/>
</dbReference>
<dbReference type="Gene3D" id="3.40.33.10">
    <property type="entry name" value="CAP"/>
    <property type="match status" value="1"/>
</dbReference>
<evidence type="ECO:0000313" key="4">
    <source>
        <dbReference type="Proteomes" id="UP000219546"/>
    </source>
</evidence>